<accession>A0A4Y2NZM5</accession>
<keyword evidence="3" id="KW-1185">Reference proteome</keyword>
<dbReference type="OrthoDB" id="6469635at2759"/>
<dbReference type="InterPro" id="IPR041426">
    <property type="entry name" value="Mos1_HTH"/>
</dbReference>
<dbReference type="Proteomes" id="UP000499080">
    <property type="component" value="Unassembled WGS sequence"/>
</dbReference>
<name>A0A4Y2NZM5_ARAVE</name>
<evidence type="ECO:0000259" key="1">
    <source>
        <dbReference type="Pfam" id="PF17906"/>
    </source>
</evidence>
<comment type="caution">
    <text evidence="2">The sequence shown here is derived from an EMBL/GenBank/DDBJ whole genome shotgun (WGS) entry which is preliminary data.</text>
</comment>
<gene>
    <name evidence="2" type="ORF">AVEN_273600_1</name>
</gene>
<dbReference type="AlphaFoldDB" id="A0A4Y2NZM5"/>
<evidence type="ECO:0000313" key="2">
    <source>
        <dbReference type="EMBL" id="GBN44531.1"/>
    </source>
</evidence>
<feature type="domain" description="Mos1 transposase HTH" evidence="1">
    <location>
        <begin position="21"/>
        <end position="59"/>
    </location>
</feature>
<proteinExistence type="predicted"/>
<organism evidence="2 3">
    <name type="scientific">Araneus ventricosus</name>
    <name type="common">Orbweaver spider</name>
    <name type="synonym">Epeira ventricosa</name>
    <dbReference type="NCBI Taxonomy" id="182803"/>
    <lineage>
        <taxon>Eukaryota</taxon>
        <taxon>Metazoa</taxon>
        <taxon>Ecdysozoa</taxon>
        <taxon>Arthropoda</taxon>
        <taxon>Chelicerata</taxon>
        <taxon>Arachnida</taxon>
        <taxon>Araneae</taxon>
        <taxon>Araneomorphae</taxon>
        <taxon>Entelegynae</taxon>
        <taxon>Araneoidea</taxon>
        <taxon>Araneidae</taxon>
        <taxon>Araneus</taxon>
    </lineage>
</organism>
<sequence>MASRFRAPAKCDLRRFTRIRFYQADGNSAAEIHRRMSRVYGKIFMSDCAVREWCRKFKHCRTDTHDEEGQGRKSVAKEDLIQRVPGNFWSSLNRTCLSTQHIAPT</sequence>
<dbReference type="Gene3D" id="1.10.10.1450">
    <property type="match status" value="1"/>
</dbReference>
<evidence type="ECO:0000313" key="3">
    <source>
        <dbReference type="Proteomes" id="UP000499080"/>
    </source>
</evidence>
<protein>
    <recommendedName>
        <fullName evidence="1">Mos1 transposase HTH domain-containing protein</fullName>
    </recommendedName>
</protein>
<dbReference type="EMBL" id="BGPR01010148">
    <property type="protein sequence ID" value="GBN44531.1"/>
    <property type="molecule type" value="Genomic_DNA"/>
</dbReference>
<reference evidence="2 3" key="1">
    <citation type="journal article" date="2019" name="Sci. Rep.">
        <title>Orb-weaving spider Araneus ventricosus genome elucidates the spidroin gene catalogue.</title>
        <authorList>
            <person name="Kono N."/>
            <person name="Nakamura H."/>
            <person name="Ohtoshi R."/>
            <person name="Moran D.A.P."/>
            <person name="Shinohara A."/>
            <person name="Yoshida Y."/>
            <person name="Fujiwara M."/>
            <person name="Mori M."/>
            <person name="Tomita M."/>
            <person name="Arakawa K."/>
        </authorList>
    </citation>
    <scope>NUCLEOTIDE SEQUENCE [LARGE SCALE GENOMIC DNA]</scope>
</reference>
<dbReference type="Pfam" id="PF17906">
    <property type="entry name" value="HTH_48"/>
    <property type="match status" value="1"/>
</dbReference>